<feature type="chain" id="PRO_5021811134" description="TIGR03067 domain-containing protein" evidence="1">
    <location>
        <begin position="25"/>
        <end position="188"/>
    </location>
</feature>
<accession>A0A518HLS6</accession>
<sequence precursor="true">MFNRFYAVLAFGFSSAFAVPPAIAVETKVEEAKVDEKPNETLIEELQGRWEIVAGVNQGRPLTESEVEGTYVTISVNRIVTYDRDNQQRFRAVFRIDSSTDPVQITMTSVPKLARPSQIDPPPRPDKAVAEGIVRFENEHRWTLCYALDGADRPTKFKSPQGSKNMLLTLERKPGDPVPDEITTIETN</sequence>
<keyword evidence="1" id="KW-0732">Signal</keyword>
<keyword evidence="3" id="KW-1185">Reference proteome</keyword>
<evidence type="ECO:0008006" key="4">
    <source>
        <dbReference type="Google" id="ProtNLM"/>
    </source>
</evidence>
<evidence type="ECO:0000256" key="1">
    <source>
        <dbReference type="SAM" id="SignalP"/>
    </source>
</evidence>
<dbReference type="Proteomes" id="UP000319004">
    <property type="component" value="Chromosome"/>
</dbReference>
<dbReference type="OrthoDB" id="281124at2"/>
<gene>
    <name evidence="2" type="ORF">Enr13x_16300</name>
</gene>
<dbReference type="InterPro" id="IPR017504">
    <property type="entry name" value="CHP03067_Planctomycetes"/>
</dbReference>
<dbReference type="KEGG" id="snep:Enr13x_16300"/>
<dbReference type="EMBL" id="CP037423">
    <property type="protein sequence ID" value="QDV41787.1"/>
    <property type="molecule type" value="Genomic_DNA"/>
</dbReference>
<feature type="signal peptide" evidence="1">
    <location>
        <begin position="1"/>
        <end position="24"/>
    </location>
</feature>
<dbReference type="RefSeq" id="WP_145385468.1">
    <property type="nucleotide sequence ID" value="NZ_CP037423.1"/>
</dbReference>
<dbReference type="AlphaFoldDB" id="A0A518HLS6"/>
<protein>
    <recommendedName>
        <fullName evidence="4">TIGR03067 domain-containing protein</fullName>
    </recommendedName>
</protein>
<dbReference type="NCBIfam" id="TIGR03067">
    <property type="entry name" value="Planc_TIGR03067"/>
    <property type="match status" value="1"/>
</dbReference>
<proteinExistence type="predicted"/>
<evidence type="ECO:0000313" key="3">
    <source>
        <dbReference type="Proteomes" id="UP000319004"/>
    </source>
</evidence>
<reference evidence="2 3" key="1">
    <citation type="submission" date="2019-03" db="EMBL/GenBank/DDBJ databases">
        <title>Deep-cultivation of Planctomycetes and their phenomic and genomic characterization uncovers novel biology.</title>
        <authorList>
            <person name="Wiegand S."/>
            <person name="Jogler M."/>
            <person name="Boedeker C."/>
            <person name="Pinto D."/>
            <person name="Vollmers J."/>
            <person name="Rivas-Marin E."/>
            <person name="Kohn T."/>
            <person name="Peeters S.H."/>
            <person name="Heuer A."/>
            <person name="Rast P."/>
            <person name="Oberbeckmann S."/>
            <person name="Bunk B."/>
            <person name="Jeske O."/>
            <person name="Meyerdierks A."/>
            <person name="Storesund J.E."/>
            <person name="Kallscheuer N."/>
            <person name="Luecker S."/>
            <person name="Lage O.M."/>
            <person name="Pohl T."/>
            <person name="Merkel B.J."/>
            <person name="Hornburger P."/>
            <person name="Mueller R.-W."/>
            <person name="Bruemmer F."/>
            <person name="Labrenz M."/>
            <person name="Spormann A.M."/>
            <person name="Op den Camp H."/>
            <person name="Overmann J."/>
            <person name="Amann R."/>
            <person name="Jetten M.S.M."/>
            <person name="Mascher T."/>
            <person name="Medema M.H."/>
            <person name="Devos D.P."/>
            <person name="Kaster A.-K."/>
            <person name="Ovreas L."/>
            <person name="Rohde M."/>
            <person name="Galperin M.Y."/>
            <person name="Jogler C."/>
        </authorList>
    </citation>
    <scope>NUCLEOTIDE SEQUENCE [LARGE SCALE GENOMIC DNA]</scope>
    <source>
        <strain evidence="2 3">Enr13</strain>
    </source>
</reference>
<name>A0A518HLS6_9BACT</name>
<evidence type="ECO:0000313" key="2">
    <source>
        <dbReference type="EMBL" id="QDV41787.1"/>
    </source>
</evidence>
<organism evidence="2 3">
    <name type="scientific">Stieleria neptunia</name>
    <dbReference type="NCBI Taxonomy" id="2527979"/>
    <lineage>
        <taxon>Bacteria</taxon>
        <taxon>Pseudomonadati</taxon>
        <taxon>Planctomycetota</taxon>
        <taxon>Planctomycetia</taxon>
        <taxon>Pirellulales</taxon>
        <taxon>Pirellulaceae</taxon>
        <taxon>Stieleria</taxon>
    </lineage>
</organism>